<dbReference type="EMBL" id="BGZK01002798">
    <property type="protein sequence ID" value="GBP96539.1"/>
    <property type="molecule type" value="Genomic_DNA"/>
</dbReference>
<proteinExistence type="predicted"/>
<organism evidence="1 2">
    <name type="scientific">Eumeta variegata</name>
    <name type="common">Bagworm moth</name>
    <name type="synonym">Eumeta japonica</name>
    <dbReference type="NCBI Taxonomy" id="151549"/>
    <lineage>
        <taxon>Eukaryota</taxon>
        <taxon>Metazoa</taxon>
        <taxon>Ecdysozoa</taxon>
        <taxon>Arthropoda</taxon>
        <taxon>Hexapoda</taxon>
        <taxon>Insecta</taxon>
        <taxon>Pterygota</taxon>
        <taxon>Neoptera</taxon>
        <taxon>Endopterygota</taxon>
        <taxon>Lepidoptera</taxon>
        <taxon>Glossata</taxon>
        <taxon>Ditrysia</taxon>
        <taxon>Tineoidea</taxon>
        <taxon>Psychidae</taxon>
        <taxon>Oiketicinae</taxon>
        <taxon>Eumeta</taxon>
    </lineage>
</organism>
<accession>A0A4C2ABJ4</accession>
<evidence type="ECO:0000313" key="1">
    <source>
        <dbReference type="EMBL" id="GBP96539.1"/>
    </source>
</evidence>
<name>A0A4C2ABJ4_EUMVA</name>
<evidence type="ECO:0000313" key="2">
    <source>
        <dbReference type="Proteomes" id="UP000299102"/>
    </source>
</evidence>
<comment type="caution">
    <text evidence="1">The sequence shown here is derived from an EMBL/GenBank/DDBJ whole genome shotgun (WGS) entry which is preliminary data.</text>
</comment>
<protein>
    <submittedName>
        <fullName evidence="1">Uncharacterized protein</fullName>
    </submittedName>
</protein>
<keyword evidence="2" id="KW-1185">Reference proteome</keyword>
<sequence length="93" mass="10770">MGVAPRNSHPLEEVQQRKLLLQDCIMRECGTSAFEPDHFRTTTMLATAWIYRISSIQFERSPHSWLHLYNTTDRLCVCVVENVSLSNTSLQFL</sequence>
<reference evidence="1 2" key="1">
    <citation type="journal article" date="2019" name="Commun. Biol.">
        <title>The bagworm genome reveals a unique fibroin gene that provides high tensile strength.</title>
        <authorList>
            <person name="Kono N."/>
            <person name="Nakamura H."/>
            <person name="Ohtoshi R."/>
            <person name="Tomita M."/>
            <person name="Numata K."/>
            <person name="Arakawa K."/>
        </authorList>
    </citation>
    <scope>NUCLEOTIDE SEQUENCE [LARGE SCALE GENOMIC DNA]</scope>
</reference>
<dbReference type="AlphaFoldDB" id="A0A4C2ABJ4"/>
<dbReference type="Proteomes" id="UP000299102">
    <property type="component" value="Unassembled WGS sequence"/>
</dbReference>
<gene>
    <name evidence="1" type="ORF">EVAR_100190_1</name>
</gene>